<protein>
    <recommendedName>
        <fullName evidence="3">Borrelia family protein</fullName>
    </recommendedName>
</protein>
<keyword evidence="1" id="KW-0614">Plasmid</keyword>
<dbReference type="EMBL" id="CP001440">
    <property type="protein sequence ID" value="ACN52961.1"/>
    <property type="molecule type" value="Genomic_DNA"/>
</dbReference>
<geneLocation type="plasmid" evidence="1 2">
    <name>VS116_lp28-3</name>
</geneLocation>
<proteinExistence type="predicted"/>
<evidence type="ECO:0000313" key="2">
    <source>
        <dbReference type="Proteomes" id="UP000006163"/>
    </source>
</evidence>
<evidence type="ECO:0000313" key="1">
    <source>
        <dbReference type="EMBL" id="ACN52961.1"/>
    </source>
</evidence>
<accession>C0R966</accession>
<sequence length="195" mass="23536">MKSVLNSIQIEKARIKCKNKNRFIKIEKDNDKTMYHTKIMMDIYKLGIDKKRNECRISLRTLFNQMKVEEVRLYSIKEGDKFLGIYYGYRKPIKNIFVKYEINGITKSYGLSKAHYIEFRFKKGSVFCYFKGLFRLLKKEKSNTSYNIACINMFTKLEKHVYEFYGKKYPEKGILVKWIKKTKNNNNCKSKRRCW</sequence>
<dbReference type="InterPro" id="IPR004180">
    <property type="entry name" value="DUF226_BOR_spp"/>
</dbReference>
<dbReference type="AlphaFoldDB" id="C0R966"/>
<dbReference type="Proteomes" id="UP000006163">
    <property type="component" value="Plasmid VS116_lp28-3"/>
</dbReference>
<gene>
    <name evidence="1" type="ORF">BVAVS116_H0009</name>
</gene>
<dbReference type="OrthoDB" id="352006at2"/>
<reference evidence="1 2" key="1">
    <citation type="journal article" date="2012" name="J. Bacteriol.">
        <title>Whole-Genome Sequences of Borrelia bissettii, Borrelia valaisiana, and Borrelia spielmanii.</title>
        <authorList>
            <person name="Schutzer S.E."/>
            <person name="Fraser-Liggett C.M."/>
            <person name="Qiu W.G."/>
            <person name="Kraiczy P."/>
            <person name="Mongodin E.F."/>
            <person name="Dunn J.J."/>
            <person name="Luft B.J."/>
            <person name="Casjens S.R."/>
        </authorList>
    </citation>
    <scope>NUCLEOTIDE SEQUENCE [LARGE SCALE GENOMIC DNA]</scope>
    <source>
        <strain evidence="1 2">VS116</strain>
        <plasmid evidence="1">VS116_lp28-3</plasmid>
    </source>
</reference>
<dbReference type="HOGENOM" id="CLU_109712_0_0_12"/>
<dbReference type="Pfam" id="PF02890">
    <property type="entry name" value="DUF226"/>
    <property type="match status" value="1"/>
</dbReference>
<organism evidence="1 2">
    <name type="scientific">Borreliella valaisiana VS116</name>
    <dbReference type="NCBI Taxonomy" id="445987"/>
    <lineage>
        <taxon>Bacteria</taxon>
        <taxon>Pseudomonadati</taxon>
        <taxon>Spirochaetota</taxon>
        <taxon>Spirochaetia</taxon>
        <taxon>Spirochaetales</taxon>
        <taxon>Borreliaceae</taxon>
        <taxon>Borreliella</taxon>
    </lineage>
</organism>
<dbReference type="GeneID" id="63641857"/>
<name>C0R966_BORVA</name>
<dbReference type="RefSeq" id="WP_015899221.1">
    <property type="nucleotide sequence ID" value="NC_012185.1"/>
</dbReference>
<evidence type="ECO:0008006" key="3">
    <source>
        <dbReference type="Google" id="ProtNLM"/>
    </source>
</evidence>
<keyword evidence="2" id="KW-1185">Reference proteome</keyword>